<dbReference type="EMBL" id="BMTF01000012">
    <property type="protein sequence ID" value="GGV88041.1"/>
    <property type="molecule type" value="Genomic_DNA"/>
</dbReference>
<evidence type="ECO:0000313" key="3">
    <source>
        <dbReference type="Proteomes" id="UP000660675"/>
    </source>
</evidence>
<dbReference type="Proteomes" id="UP000660675">
    <property type="component" value="Unassembled WGS sequence"/>
</dbReference>
<gene>
    <name evidence="2" type="ORF">GCM10015535_38450</name>
</gene>
<organism evidence="2 3">
    <name type="scientific">Streptomyces gelaticus</name>
    <dbReference type="NCBI Taxonomy" id="285446"/>
    <lineage>
        <taxon>Bacteria</taxon>
        <taxon>Bacillati</taxon>
        <taxon>Actinomycetota</taxon>
        <taxon>Actinomycetes</taxon>
        <taxon>Kitasatosporales</taxon>
        <taxon>Streptomycetaceae</taxon>
        <taxon>Streptomyces</taxon>
    </lineage>
</organism>
<comment type="caution">
    <text evidence="2">The sequence shown here is derived from an EMBL/GenBank/DDBJ whole genome shotgun (WGS) entry which is preliminary data.</text>
</comment>
<sequence>MKLKAINEKIQKTVVMTLAGAAIFATVQTVSEAGREDRGSSYATASALLDDPWHPSPVTAAALLDDPWHPSPVTAAALLDDPWHPSPAAATIPLDDPWHPALSA</sequence>
<name>A0ABQ2W0Y7_9ACTN</name>
<feature type="region of interest" description="Disordered" evidence="1">
    <location>
        <begin position="79"/>
        <end position="104"/>
    </location>
</feature>
<keyword evidence="3" id="KW-1185">Reference proteome</keyword>
<evidence type="ECO:0000313" key="2">
    <source>
        <dbReference type="EMBL" id="GGV88041.1"/>
    </source>
</evidence>
<evidence type="ECO:0000256" key="1">
    <source>
        <dbReference type="SAM" id="MobiDB-lite"/>
    </source>
</evidence>
<protein>
    <submittedName>
        <fullName evidence="2">Uncharacterized protein</fullName>
    </submittedName>
</protein>
<accession>A0ABQ2W0Y7</accession>
<dbReference type="RefSeq" id="WP_189544972.1">
    <property type="nucleotide sequence ID" value="NZ_BMTF01000012.1"/>
</dbReference>
<reference evidence="3" key="1">
    <citation type="journal article" date="2019" name="Int. J. Syst. Evol. Microbiol.">
        <title>The Global Catalogue of Microorganisms (GCM) 10K type strain sequencing project: providing services to taxonomists for standard genome sequencing and annotation.</title>
        <authorList>
            <consortium name="The Broad Institute Genomics Platform"/>
            <consortium name="The Broad Institute Genome Sequencing Center for Infectious Disease"/>
            <person name="Wu L."/>
            <person name="Ma J."/>
        </authorList>
    </citation>
    <scope>NUCLEOTIDE SEQUENCE [LARGE SCALE GENOMIC DNA]</scope>
    <source>
        <strain evidence="3">JCM 4376</strain>
    </source>
</reference>
<proteinExistence type="predicted"/>